<dbReference type="Pfam" id="PF00652">
    <property type="entry name" value="Ricin_B_lectin"/>
    <property type="match status" value="1"/>
</dbReference>
<evidence type="ECO:0000313" key="3">
    <source>
        <dbReference type="EMBL" id="TQE24384.1"/>
    </source>
</evidence>
<evidence type="ECO:0000256" key="1">
    <source>
        <dbReference type="SAM" id="Phobius"/>
    </source>
</evidence>
<dbReference type="AlphaFoldDB" id="A0AAE8VWQ8"/>
<protein>
    <recommendedName>
        <fullName evidence="2">Ricin B lectin domain-containing protein</fullName>
    </recommendedName>
</protein>
<comment type="caution">
    <text evidence="3">The sequence shown here is derived from an EMBL/GenBank/DDBJ whole genome shotgun (WGS) entry which is preliminary data.</text>
</comment>
<keyword evidence="1" id="KW-1133">Transmembrane helix</keyword>
<dbReference type="InterPro" id="IPR000772">
    <property type="entry name" value="Ricin_B_lectin"/>
</dbReference>
<dbReference type="EMBL" id="SPAZ01000259">
    <property type="protein sequence ID" value="TQE24384.1"/>
    <property type="molecule type" value="Genomic_DNA"/>
</dbReference>
<organism evidence="3 4">
    <name type="scientific">Streptomyces ipomoeae</name>
    <dbReference type="NCBI Taxonomy" id="103232"/>
    <lineage>
        <taxon>Bacteria</taxon>
        <taxon>Bacillati</taxon>
        <taxon>Actinomycetota</taxon>
        <taxon>Actinomycetes</taxon>
        <taxon>Kitasatosporales</taxon>
        <taxon>Streptomycetaceae</taxon>
        <taxon>Streptomyces</taxon>
    </lineage>
</organism>
<gene>
    <name evidence="3" type="ORF">Sipo8835_33505</name>
</gene>
<name>A0AAE8VWQ8_9ACTN</name>
<dbReference type="Gene3D" id="2.80.10.50">
    <property type="match status" value="1"/>
</dbReference>
<sequence length="194" mass="21665">MTYMRRFESGRTDRTPGIETLSIEHRAEESGMNRKSKRIFMVTLATIAASVANAALFAPTASATENTWIRMDYSVGQDRCITAKTTELSPGRWDVVGEDCRFGDRNQLWDRRGAEIVKAYTNQCLDSNAAGDVYYMQCNGGNYQKWDYIQASNGTKVRNVATGMYLYTDEFGWFVTTQSDGSGRGGSWSFSGGE</sequence>
<dbReference type="PROSITE" id="PS50231">
    <property type="entry name" value="RICIN_B_LECTIN"/>
    <property type="match status" value="1"/>
</dbReference>
<dbReference type="RefSeq" id="WP_141584919.1">
    <property type="nucleotide sequence ID" value="NZ_JARAVA010000688.1"/>
</dbReference>
<reference evidence="3 4" key="1">
    <citation type="submission" date="2019-03" db="EMBL/GenBank/DDBJ databases">
        <title>Comparative genomic analyses of the sweetpotato soil rot pathogen, Streptomyces ipomoeae.</title>
        <authorList>
            <person name="Ruschel Soares N."/>
            <person name="Badger J.H."/>
            <person name="Huguet-Tapia J.C."/>
            <person name="Clark C.A."/>
            <person name="Pettis G.S."/>
        </authorList>
    </citation>
    <scope>NUCLEOTIDE SEQUENCE [LARGE SCALE GENOMIC DNA]</scope>
    <source>
        <strain evidence="3 4">88-35</strain>
    </source>
</reference>
<keyword evidence="1" id="KW-0812">Transmembrane</keyword>
<feature type="transmembrane region" description="Helical" evidence="1">
    <location>
        <begin position="39"/>
        <end position="58"/>
    </location>
</feature>
<evidence type="ECO:0000259" key="2">
    <source>
        <dbReference type="Pfam" id="PF00652"/>
    </source>
</evidence>
<dbReference type="Proteomes" id="UP000318720">
    <property type="component" value="Unassembled WGS sequence"/>
</dbReference>
<dbReference type="InterPro" id="IPR035992">
    <property type="entry name" value="Ricin_B-like_lectins"/>
</dbReference>
<proteinExistence type="predicted"/>
<keyword evidence="1" id="KW-0472">Membrane</keyword>
<dbReference type="SUPFAM" id="SSF50370">
    <property type="entry name" value="Ricin B-like lectins"/>
    <property type="match status" value="1"/>
</dbReference>
<evidence type="ECO:0000313" key="4">
    <source>
        <dbReference type="Proteomes" id="UP000318720"/>
    </source>
</evidence>
<accession>A0AAE8VWQ8</accession>
<feature type="domain" description="Ricin B lectin" evidence="2">
    <location>
        <begin position="67"/>
        <end position="146"/>
    </location>
</feature>
<dbReference type="CDD" id="cd23415">
    <property type="entry name" value="beta-trefoil_Ricin_AH"/>
    <property type="match status" value="1"/>
</dbReference>